<dbReference type="SMR" id="C4R033"/>
<feature type="compositionally biased region" description="Basic and acidic residues" evidence="4">
    <location>
        <begin position="163"/>
        <end position="174"/>
    </location>
</feature>
<keyword evidence="8" id="KW-1185">Reference proteome</keyword>
<dbReference type="GeneID" id="8198794"/>
<proteinExistence type="inferred from homology"/>
<name>C4R033_KOMPG</name>
<feature type="region of interest" description="Disordered" evidence="4">
    <location>
        <begin position="262"/>
        <end position="283"/>
    </location>
</feature>
<evidence type="ECO:0000256" key="1">
    <source>
        <dbReference type="ARBA" id="ARBA00004123"/>
    </source>
</evidence>
<feature type="domain" description="Ribosomal RNA-processing protein 14 N-terminal" evidence="6">
    <location>
        <begin position="8"/>
        <end position="63"/>
    </location>
</feature>
<evidence type="ECO:0000256" key="4">
    <source>
        <dbReference type="SAM" id="MobiDB-lite"/>
    </source>
</evidence>
<dbReference type="Proteomes" id="UP000000314">
    <property type="component" value="Chromosome 2"/>
</dbReference>
<dbReference type="PANTHER" id="PTHR14369:SF0">
    <property type="entry name" value="SURFEIT LOCUS PROTEIN 6"/>
    <property type="match status" value="1"/>
</dbReference>
<dbReference type="GO" id="GO:0042273">
    <property type="term" value="P:ribosomal large subunit biogenesis"/>
    <property type="evidence" value="ECO:0007669"/>
    <property type="project" value="EnsemblFungi"/>
</dbReference>
<dbReference type="GO" id="GO:0003723">
    <property type="term" value="F:RNA binding"/>
    <property type="evidence" value="ECO:0007669"/>
    <property type="project" value="TreeGrafter"/>
</dbReference>
<feature type="compositionally biased region" description="Basic and acidic residues" evidence="4">
    <location>
        <begin position="346"/>
        <end position="377"/>
    </location>
</feature>
<dbReference type="InParanoid" id="C4R033"/>
<feature type="region of interest" description="Disordered" evidence="4">
    <location>
        <begin position="30"/>
        <end position="246"/>
    </location>
</feature>
<dbReference type="KEGG" id="ppa:PAS_chr2-1_0245"/>
<dbReference type="InterPro" id="IPR029190">
    <property type="entry name" value="Rrp14/SURF6_C"/>
</dbReference>
<dbReference type="Pfam" id="PF15459">
    <property type="entry name" value="RRP14"/>
    <property type="match status" value="1"/>
</dbReference>
<dbReference type="RefSeq" id="XP_002491137.1">
    <property type="nucleotide sequence ID" value="XM_002491092.1"/>
</dbReference>
<feature type="region of interest" description="Disordered" evidence="4">
    <location>
        <begin position="338"/>
        <end position="410"/>
    </location>
</feature>
<comment type="subcellular location">
    <subcellularLocation>
        <location evidence="1">Nucleus</location>
    </subcellularLocation>
</comment>
<dbReference type="OrthoDB" id="444809at2759"/>
<dbReference type="GO" id="GO:0003677">
    <property type="term" value="F:DNA binding"/>
    <property type="evidence" value="ECO:0007669"/>
    <property type="project" value="TreeGrafter"/>
</dbReference>
<dbReference type="GO" id="GO:0042274">
    <property type="term" value="P:ribosomal small subunit biogenesis"/>
    <property type="evidence" value="ECO:0007669"/>
    <property type="project" value="EnsemblFungi"/>
</dbReference>
<evidence type="ECO:0000259" key="6">
    <source>
        <dbReference type="Pfam" id="PF15459"/>
    </source>
</evidence>
<dbReference type="FunCoup" id="C4R033">
    <property type="interactions" value="338"/>
</dbReference>
<dbReference type="InterPro" id="IPR007019">
    <property type="entry name" value="SURF6"/>
</dbReference>
<feature type="compositionally biased region" description="Basic residues" evidence="4">
    <location>
        <begin position="378"/>
        <end position="391"/>
    </location>
</feature>
<protein>
    <submittedName>
        <fullName evidence="7">Essential protein, constituent of 66S pre-ribosomal particles</fullName>
    </submittedName>
</protein>
<dbReference type="HOGENOM" id="CLU_018300_0_0_1"/>
<reference evidence="7 8" key="1">
    <citation type="journal article" date="2009" name="Nat. Biotechnol.">
        <title>Genome sequence of the recombinant protein production host Pichia pastoris.</title>
        <authorList>
            <person name="De Schutter K."/>
            <person name="Lin Y.C."/>
            <person name="Tiels P."/>
            <person name="Van Hecke A."/>
            <person name="Glinka S."/>
            <person name="Weber-Lehmann J."/>
            <person name="Rouze P."/>
            <person name="Van de Peer Y."/>
            <person name="Callewaert N."/>
        </authorList>
    </citation>
    <scope>NUCLEOTIDE SEQUENCE [LARGE SCALE GENOMIC DNA]</scope>
    <source>
        <strain evidence="8">GS115 / ATCC 20864</strain>
    </source>
</reference>
<keyword evidence="3" id="KW-0539">Nucleus</keyword>
<organism evidence="7 8">
    <name type="scientific">Komagataella phaffii (strain GS115 / ATCC 20864)</name>
    <name type="common">Yeast</name>
    <name type="synonym">Pichia pastoris</name>
    <dbReference type="NCBI Taxonomy" id="644223"/>
    <lineage>
        <taxon>Eukaryota</taxon>
        <taxon>Fungi</taxon>
        <taxon>Dikarya</taxon>
        <taxon>Ascomycota</taxon>
        <taxon>Saccharomycotina</taxon>
        <taxon>Pichiomycetes</taxon>
        <taxon>Pichiales</taxon>
        <taxon>Pichiaceae</taxon>
        <taxon>Komagataella</taxon>
    </lineage>
</organism>
<dbReference type="eggNOG" id="KOG2885">
    <property type="taxonomic scope" value="Eukaryota"/>
</dbReference>
<evidence type="ECO:0000256" key="3">
    <source>
        <dbReference type="ARBA" id="ARBA00023242"/>
    </source>
</evidence>
<dbReference type="EMBL" id="FN392320">
    <property type="protein sequence ID" value="CAY68857.1"/>
    <property type="molecule type" value="Genomic_DNA"/>
</dbReference>
<evidence type="ECO:0000313" key="8">
    <source>
        <dbReference type="Proteomes" id="UP000000314"/>
    </source>
</evidence>
<feature type="compositionally biased region" description="Basic and acidic residues" evidence="4">
    <location>
        <begin position="204"/>
        <end position="232"/>
    </location>
</feature>
<comment type="similarity">
    <text evidence="2">Belongs to the SURF6 family.</text>
</comment>
<feature type="compositionally biased region" description="Acidic residues" evidence="4">
    <location>
        <begin position="233"/>
        <end position="245"/>
    </location>
</feature>
<evidence type="ECO:0000313" key="7">
    <source>
        <dbReference type="EMBL" id="CAY68857.1"/>
    </source>
</evidence>
<accession>C4R033</accession>
<dbReference type="GO" id="GO:0005730">
    <property type="term" value="C:nucleolus"/>
    <property type="evidence" value="ECO:0007669"/>
    <property type="project" value="EnsemblFungi"/>
</dbReference>
<dbReference type="OMA" id="QKKRTDN"/>
<dbReference type="Pfam" id="PF04935">
    <property type="entry name" value="SURF6"/>
    <property type="match status" value="1"/>
</dbReference>
<feature type="domain" description="Ribosomal RNA-processing protein 14/surfeit locus protein 6 C-terminal" evidence="5">
    <location>
        <begin position="203"/>
        <end position="384"/>
    </location>
</feature>
<evidence type="ECO:0000259" key="5">
    <source>
        <dbReference type="Pfam" id="PF04935"/>
    </source>
</evidence>
<feature type="compositionally biased region" description="Basic and acidic residues" evidence="4">
    <location>
        <begin position="76"/>
        <end position="85"/>
    </location>
</feature>
<feature type="compositionally biased region" description="Basic and acidic residues" evidence="4">
    <location>
        <begin position="30"/>
        <end position="68"/>
    </location>
</feature>
<dbReference type="STRING" id="644223.C4R033"/>
<gene>
    <name evidence="7" type="ordered locus">PAS_chr2-1_0245</name>
</gene>
<sequence length="410" mass="47688">MSNSLEERLKSHASSFDGLLSLIPAKYYYEDSNKSNEIREQGKQKKKPISEVRQDKKKKLDPAFHSENVETATVKDVMRNREKAGKGAVIPGNKKIQVDAQDTSETDEKDNDNNHNILDAELEKDREVPAPLKTQEPATIFDDEGNEIKSKEMSSEEIAQQKAMKEKRLSELRNKLTAKINNMREKRKAPGTNAKGAPMSREQILAERKRKDELKKKRQQQQKEKEKEKEKEEDSDSDDDDEEKIDADVMFNNIKFTDGEKVSSDLSSLRKVKKKGPSHGDFKAHLQLLERQKEKFSKLDKEQQAQIQEKARWNKALAGIEGKKIKDDEKLLKKSLKRKEVKKRKSEKEWKDRKETIEITQKARQDKREENLRLRKENKGKKRKDQTRLKKFSGIVKPTRAGFEGKHKRK</sequence>
<dbReference type="PANTHER" id="PTHR14369">
    <property type="entry name" value="SURFEIT LOCUS PROTEIN 6"/>
    <property type="match status" value="1"/>
</dbReference>
<evidence type="ECO:0000256" key="2">
    <source>
        <dbReference type="ARBA" id="ARBA00005904"/>
    </source>
</evidence>
<dbReference type="InterPro" id="IPR029188">
    <property type="entry name" value="Rrp14_N"/>
</dbReference>
<dbReference type="AlphaFoldDB" id="C4R033"/>